<dbReference type="SUPFAM" id="SSF53474">
    <property type="entry name" value="alpha/beta-Hydrolases"/>
    <property type="match status" value="1"/>
</dbReference>
<feature type="non-terminal residue" evidence="1">
    <location>
        <position position="1"/>
    </location>
</feature>
<proteinExistence type="predicted"/>
<dbReference type="AlphaFoldDB" id="A0A6J4M7Y1"/>
<evidence type="ECO:0000313" key="1">
    <source>
        <dbReference type="EMBL" id="CAA9352498.1"/>
    </source>
</evidence>
<accession>A0A6J4M7Y1</accession>
<dbReference type="EMBL" id="CADCUB010000149">
    <property type="protein sequence ID" value="CAA9352498.1"/>
    <property type="molecule type" value="Genomic_DNA"/>
</dbReference>
<reference evidence="1" key="1">
    <citation type="submission" date="2020-02" db="EMBL/GenBank/DDBJ databases">
        <authorList>
            <person name="Meier V. D."/>
        </authorList>
    </citation>
    <scope>NUCLEOTIDE SEQUENCE</scope>
    <source>
        <strain evidence="1">AVDCRST_MAG07</strain>
    </source>
</reference>
<name>A0A6J4M7Y1_9ACTN</name>
<dbReference type="InterPro" id="IPR029058">
    <property type="entry name" value="AB_hydrolase_fold"/>
</dbReference>
<gene>
    <name evidence="1" type="ORF">AVDCRST_MAG07-3134</name>
</gene>
<evidence type="ECO:0008006" key="2">
    <source>
        <dbReference type="Google" id="ProtNLM"/>
    </source>
</evidence>
<organism evidence="1">
    <name type="scientific">uncultured Frankineae bacterium</name>
    <dbReference type="NCBI Taxonomy" id="437475"/>
    <lineage>
        <taxon>Bacteria</taxon>
        <taxon>Bacillati</taxon>
        <taxon>Actinomycetota</taxon>
        <taxon>Actinomycetes</taxon>
        <taxon>Frankiales</taxon>
        <taxon>environmental samples</taxon>
    </lineage>
</organism>
<dbReference type="Gene3D" id="3.40.50.1820">
    <property type="entry name" value="alpha/beta hydrolase"/>
    <property type="match status" value="1"/>
</dbReference>
<protein>
    <recommendedName>
        <fullName evidence="2">AB hydrolase-1 domain-containing protein</fullName>
    </recommendedName>
</protein>
<sequence length="65" mass="6853">ALPRLDVPATFLVGELDLAEQRDLTSRLAARVPGARQAVLPDTAHVPSLDAPDVVLAALEEALAR</sequence>